<keyword evidence="2" id="KW-1185">Reference proteome</keyword>
<protein>
    <submittedName>
        <fullName evidence="1">Uncharacterized protein</fullName>
    </submittedName>
</protein>
<dbReference type="PROSITE" id="PS51257">
    <property type="entry name" value="PROKAR_LIPOPROTEIN"/>
    <property type="match status" value="1"/>
</dbReference>
<evidence type="ECO:0000313" key="2">
    <source>
        <dbReference type="Proteomes" id="UP000281899"/>
    </source>
</evidence>
<organism evidence="1 2">
    <name type="scientific">Chryseobacterium cucumeris</name>
    <dbReference type="NCBI Taxonomy" id="1813611"/>
    <lineage>
        <taxon>Bacteria</taxon>
        <taxon>Pseudomonadati</taxon>
        <taxon>Bacteroidota</taxon>
        <taxon>Flavobacteriia</taxon>
        <taxon>Flavobacteriales</taxon>
        <taxon>Weeksellaceae</taxon>
        <taxon>Chryseobacterium group</taxon>
        <taxon>Chryseobacterium</taxon>
    </lineage>
</organism>
<accession>A0ABX9X9Z9</accession>
<name>A0ABX9X9Z9_9FLAO</name>
<comment type="caution">
    <text evidence="1">The sequence shown here is derived from an EMBL/GenBank/DDBJ whole genome shotgun (WGS) entry which is preliminary data.</text>
</comment>
<dbReference type="RefSeq" id="WP_123278026.1">
    <property type="nucleotide sequence ID" value="NZ_CP158807.1"/>
</dbReference>
<reference evidence="1 2" key="1">
    <citation type="submission" date="2018-11" db="EMBL/GenBank/DDBJ databases">
        <title>Proposal to divide the Flavobacteriaceae and reorganize its genera based on Amino Acid Identity values calculated from whole genome sequences.</title>
        <authorList>
            <person name="Nicholson A.C."/>
            <person name="Gulvik C.A."/>
            <person name="Whitney A.M."/>
            <person name="Humrighouse B.W."/>
            <person name="Bell M."/>
            <person name="Holmes B."/>
            <person name="Steigerwalt A."/>
            <person name="Villarma A."/>
            <person name="Sheth M."/>
            <person name="Batra D."/>
            <person name="Pryor J."/>
            <person name="Bernardet J.-F."/>
            <person name="Hugo C."/>
            <person name="Kampfer P."/>
            <person name="Newman J."/>
            <person name="Mcquiston J.R."/>
        </authorList>
    </citation>
    <scope>NUCLEOTIDE SEQUENCE [LARGE SCALE GENOMIC DNA]</scope>
    <source>
        <strain evidence="1 2">G0235</strain>
    </source>
</reference>
<dbReference type="Proteomes" id="UP000281899">
    <property type="component" value="Unassembled WGS sequence"/>
</dbReference>
<proteinExistence type="predicted"/>
<dbReference type="EMBL" id="RJTW01000003">
    <property type="protein sequence ID" value="ROH95106.1"/>
    <property type="molecule type" value="Genomic_DNA"/>
</dbReference>
<sequence>MISKEEVTELQKLTPSITAVHSVAACIISGNISSHRTTENISTLNASVVNDAPMLKEYGLKHL</sequence>
<evidence type="ECO:0000313" key="1">
    <source>
        <dbReference type="EMBL" id="ROH95106.1"/>
    </source>
</evidence>
<gene>
    <name evidence="1" type="ORF">EGI15_04385</name>
</gene>